<dbReference type="Proteomes" id="UP000589036">
    <property type="component" value="Unassembled WGS sequence"/>
</dbReference>
<evidence type="ECO:0000313" key="2">
    <source>
        <dbReference type="Proteomes" id="UP000589036"/>
    </source>
</evidence>
<dbReference type="AlphaFoldDB" id="A0A852TNG0"/>
<keyword evidence="2" id="KW-1185">Reference proteome</keyword>
<proteinExistence type="predicted"/>
<dbReference type="EMBL" id="JACCCC010000001">
    <property type="protein sequence ID" value="NYE45478.1"/>
    <property type="molecule type" value="Genomic_DNA"/>
</dbReference>
<sequence length="53" mass="5715">MGRSRIGRLMRAHGLAGVHRRTGRKSLIRADSMATAPPDLVGRDFTADAPNVT</sequence>
<protein>
    <submittedName>
        <fullName evidence="1">Transposase InsO family protein</fullName>
    </submittedName>
</protein>
<gene>
    <name evidence="1" type="ORF">HDA32_000598</name>
</gene>
<comment type="caution">
    <text evidence="1">The sequence shown here is derived from an EMBL/GenBank/DDBJ whole genome shotgun (WGS) entry which is preliminary data.</text>
</comment>
<reference evidence="1 2" key="1">
    <citation type="submission" date="2020-07" db="EMBL/GenBank/DDBJ databases">
        <title>Sequencing the genomes of 1000 actinobacteria strains.</title>
        <authorList>
            <person name="Klenk H.-P."/>
        </authorList>
    </citation>
    <scope>NUCLEOTIDE SEQUENCE [LARGE SCALE GENOMIC DNA]</scope>
    <source>
        <strain evidence="1 2">CXB654</strain>
    </source>
</reference>
<accession>A0A852TNG0</accession>
<name>A0A852TNG0_9ACTN</name>
<organism evidence="1 2">
    <name type="scientific">Spinactinospora alkalitolerans</name>
    <dbReference type="NCBI Taxonomy" id="687207"/>
    <lineage>
        <taxon>Bacteria</taxon>
        <taxon>Bacillati</taxon>
        <taxon>Actinomycetota</taxon>
        <taxon>Actinomycetes</taxon>
        <taxon>Streptosporangiales</taxon>
        <taxon>Nocardiopsidaceae</taxon>
        <taxon>Spinactinospora</taxon>
    </lineage>
</organism>
<evidence type="ECO:0000313" key="1">
    <source>
        <dbReference type="EMBL" id="NYE45478.1"/>
    </source>
</evidence>